<evidence type="ECO:0000256" key="6">
    <source>
        <dbReference type="ARBA" id="ARBA00022741"/>
    </source>
</evidence>
<dbReference type="PANTHER" id="PTHR47982:SF35">
    <property type="entry name" value="PROLINE-RICH RECEPTOR-LIKE PROTEIN KINASE PERK1-RELATED"/>
    <property type="match status" value="1"/>
</dbReference>
<evidence type="ECO:0000256" key="5">
    <source>
        <dbReference type="ARBA" id="ARBA00022692"/>
    </source>
</evidence>
<evidence type="ECO:0000256" key="2">
    <source>
        <dbReference type="ARBA" id="ARBA00012513"/>
    </source>
</evidence>
<dbReference type="InterPro" id="IPR011009">
    <property type="entry name" value="Kinase-like_dom_sf"/>
</dbReference>
<dbReference type="GO" id="GO:0004674">
    <property type="term" value="F:protein serine/threonine kinase activity"/>
    <property type="evidence" value="ECO:0007669"/>
    <property type="project" value="UniProtKB-KW"/>
</dbReference>
<dbReference type="Pfam" id="PF00069">
    <property type="entry name" value="Pkinase"/>
    <property type="match status" value="1"/>
</dbReference>
<evidence type="ECO:0000256" key="7">
    <source>
        <dbReference type="ARBA" id="ARBA00022840"/>
    </source>
</evidence>
<evidence type="ECO:0000256" key="11">
    <source>
        <dbReference type="ARBA" id="ARBA00048679"/>
    </source>
</evidence>
<reference evidence="13" key="1">
    <citation type="journal article" date="2019" name="Sci. Rep.">
        <title>Draft genome of Tanacetum cinerariifolium, the natural source of mosquito coil.</title>
        <authorList>
            <person name="Yamashiro T."/>
            <person name="Shiraishi A."/>
            <person name="Satake H."/>
            <person name="Nakayama K."/>
        </authorList>
    </citation>
    <scope>NUCLEOTIDE SEQUENCE</scope>
</reference>
<keyword evidence="8" id="KW-1133">Transmembrane helix</keyword>
<comment type="caution">
    <text evidence="13">The sequence shown here is derived from an EMBL/GenBank/DDBJ whole genome shotgun (WGS) entry which is preliminary data.</text>
</comment>
<dbReference type="GO" id="GO:0005886">
    <property type="term" value="C:plasma membrane"/>
    <property type="evidence" value="ECO:0007669"/>
    <property type="project" value="UniProtKB-SubCell"/>
</dbReference>
<comment type="catalytic activity">
    <reaction evidence="10">
        <text>L-threonyl-[protein] + ATP = O-phospho-L-threonyl-[protein] + ADP + H(+)</text>
        <dbReference type="Rhea" id="RHEA:46608"/>
        <dbReference type="Rhea" id="RHEA-COMP:11060"/>
        <dbReference type="Rhea" id="RHEA-COMP:11605"/>
        <dbReference type="ChEBI" id="CHEBI:15378"/>
        <dbReference type="ChEBI" id="CHEBI:30013"/>
        <dbReference type="ChEBI" id="CHEBI:30616"/>
        <dbReference type="ChEBI" id="CHEBI:61977"/>
        <dbReference type="ChEBI" id="CHEBI:456216"/>
        <dbReference type="EC" id="2.7.11.1"/>
    </reaction>
</comment>
<evidence type="ECO:0000256" key="1">
    <source>
        <dbReference type="ARBA" id="ARBA00004162"/>
    </source>
</evidence>
<organism evidence="13">
    <name type="scientific">Tanacetum cinerariifolium</name>
    <name type="common">Dalmatian daisy</name>
    <name type="synonym">Chrysanthemum cinerariifolium</name>
    <dbReference type="NCBI Taxonomy" id="118510"/>
    <lineage>
        <taxon>Eukaryota</taxon>
        <taxon>Viridiplantae</taxon>
        <taxon>Streptophyta</taxon>
        <taxon>Embryophyta</taxon>
        <taxon>Tracheophyta</taxon>
        <taxon>Spermatophyta</taxon>
        <taxon>Magnoliopsida</taxon>
        <taxon>eudicotyledons</taxon>
        <taxon>Gunneridae</taxon>
        <taxon>Pentapetalae</taxon>
        <taxon>asterids</taxon>
        <taxon>campanulids</taxon>
        <taxon>Asterales</taxon>
        <taxon>Asteraceae</taxon>
        <taxon>Asteroideae</taxon>
        <taxon>Anthemideae</taxon>
        <taxon>Anthemidinae</taxon>
        <taxon>Tanacetum</taxon>
    </lineage>
</organism>
<dbReference type="PROSITE" id="PS00108">
    <property type="entry name" value="PROTEIN_KINASE_ST"/>
    <property type="match status" value="1"/>
</dbReference>
<accession>A0A699HUS5</accession>
<dbReference type="SUPFAM" id="SSF56112">
    <property type="entry name" value="Protein kinase-like (PK-like)"/>
    <property type="match status" value="1"/>
</dbReference>
<dbReference type="PANTHER" id="PTHR47982">
    <property type="entry name" value="PROLINE-RICH RECEPTOR-LIKE PROTEIN KINASE PERK4"/>
    <property type="match status" value="1"/>
</dbReference>
<keyword evidence="5" id="KW-0812">Transmembrane</keyword>
<dbReference type="EC" id="2.7.11.1" evidence="2"/>
<dbReference type="GO" id="GO:0005524">
    <property type="term" value="F:ATP binding"/>
    <property type="evidence" value="ECO:0007669"/>
    <property type="project" value="UniProtKB-KW"/>
</dbReference>
<protein>
    <recommendedName>
        <fullName evidence="2">non-specific serine/threonine protein kinase</fullName>
        <ecNumber evidence="2">2.7.11.1</ecNumber>
    </recommendedName>
</protein>
<keyword evidence="4" id="KW-0808">Transferase</keyword>
<keyword evidence="13" id="KW-0418">Kinase</keyword>
<keyword evidence="13" id="KW-0675">Receptor</keyword>
<keyword evidence="6" id="KW-0547">Nucleotide-binding</keyword>
<evidence type="ECO:0000256" key="10">
    <source>
        <dbReference type="ARBA" id="ARBA00047899"/>
    </source>
</evidence>
<evidence type="ECO:0000256" key="9">
    <source>
        <dbReference type="ARBA" id="ARBA00023136"/>
    </source>
</evidence>
<dbReference type="EMBL" id="BKCJ010183351">
    <property type="protein sequence ID" value="GEY49512.1"/>
    <property type="molecule type" value="Genomic_DNA"/>
</dbReference>
<name>A0A699HUS5_TANCI</name>
<evidence type="ECO:0000256" key="4">
    <source>
        <dbReference type="ARBA" id="ARBA00022679"/>
    </source>
</evidence>
<dbReference type="Gene3D" id="1.10.510.10">
    <property type="entry name" value="Transferase(Phosphotransferase) domain 1"/>
    <property type="match status" value="1"/>
</dbReference>
<comment type="subcellular location">
    <subcellularLocation>
        <location evidence="1">Cell membrane</location>
        <topology evidence="1">Single-pass membrane protein</topology>
    </subcellularLocation>
</comment>
<evidence type="ECO:0000259" key="12">
    <source>
        <dbReference type="PROSITE" id="PS50011"/>
    </source>
</evidence>
<dbReference type="InterPro" id="IPR000719">
    <property type="entry name" value="Prot_kinase_dom"/>
</dbReference>
<keyword evidence="9" id="KW-0472">Membrane</keyword>
<feature type="domain" description="Protein kinase" evidence="12">
    <location>
        <begin position="1"/>
        <end position="72"/>
    </location>
</feature>
<dbReference type="InterPro" id="IPR047117">
    <property type="entry name" value="PERK1-13-like"/>
</dbReference>
<sequence length="72" mass="7879">MCTNMVRPIAHFGRSSVHTEGHPEIIHRDIKAANILLDFKFKAKVVDFGLANITSDVAIHVSTRVVGNLGLV</sequence>
<dbReference type="PROSITE" id="PS50011">
    <property type="entry name" value="PROTEIN_KINASE_DOM"/>
    <property type="match status" value="1"/>
</dbReference>
<evidence type="ECO:0000313" key="13">
    <source>
        <dbReference type="EMBL" id="GEY49512.1"/>
    </source>
</evidence>
<dbReference type="InterPro" id="IPR008271">
    <property type="entry name" value="Ser/Thr_kinase_AS"/>
</dbReference>
<comment type="catalytic activity">
    <reaction evidence="11">
        <text>L-seryl-[protein] + ATP = O-phospho-L-seryl-[protein] + ADP + H(+)</text>
        <dbReference type="Rhea" id="RHEA:17989"/>
        <dbReference type="Rhea" id="RHEA-COMP:9863"/>
        <dbReference type="Rhea" id="RHEA-COMP:11604"/>
        <dbReference type="ChEBI" id="CHEBI:15378"/>
        <dbReference type="ChEBI" id="CHEBI:29999"/>
        <dbReference type="ChEBI" id="CHEBI:30616"/>
        <dbReference type="ChEBI" id="CHEBI:83421"/>
        <dbReference type="ChEBI" id="CHEBI:456216"/>
        <dbReference type="EC" id="2.7.11.1"/>
    </reaction>
</comment>
<evidence type="ECO:0000256" key="8">
    <source>
        <dbReference type="ARBA" id="ARBA00022989"/>
    </source>
</evidence>
<keyword evidence="3" id="KW-0723">Serine/threonine-protein kinase</keyword>
<evidence type="ECO:0000256" key="3">
    <source>
        <dbReference type="ARBA" id="ARBA00022527"/>
    </source>
</evidence>
<keyword evidence="7" id="KW-0067">ATP-binding</keyword>
<gene>
    <name evidence="13" type="ORF">Tci_421486</name>
</gene>
<proteinExistence type="predicted"/>
<dbReference type="AlphaFoldDB" id="A0A699HUS5"/>